<evidence type="ECO:0000313" key="3">
    <source>
        <dbReference type="Proteomes" id="UP000002931"/>
    </source>
</evidence>
<dbReference type="Proteomes" id="UP000002931">
    <property type="component" value="Unassembled WGS sequence"/>
</dbReference>
<dbReference type="OrthoDB" id="196672at2"/>
<dbReference type="EMBL" id="AAMT01000009">
    <property type="protein sequence ID" value="EAQ12144.1"/>
    <property type="molecule type" value="Genomic_DNA"/>
</dbReference>
<gene>
    <name evidence="2" type="ORF">RB2654_08062</name>
</gene>
<protein>
    <submittedName>
        <fullName evidence="2">Uncharacterized protein</fullName>
    </submittedName>
</protein>
<comment type="caution">
    <text evidence="2">The sequence shown here is derived from an EMBL/GenBank/DDBJ whole genome shotgun (WGS) entry which is preliminary data.</text>
</comment>
<dbReference type="AlphaFoldDB" id="A3VHF3"/>
<keyword evidence="1" id="KW-1133">Transmembrane helix</keyword>
<feature type="transmembrane region" description="Helical" evidence="1">
    <location>
        <begin position="137"/>
        <end position="156"/>
    </location>
</feature>
<evidence type="ECO:0000256" key="1">
    <source>
        <dbReference type="SAM" id="Phobius"/>
    </source>
</evidence>
<keyword evidence="1" id="KW-0812">Transmembrane</keyword>
<sequence>MRKRQLYERISMHEFGPDGRHAFEALLGAQQKLGEREAALWVREYLRFVYLTQLTNAPLTPSVRVDAVWHLHLMQAEEYWEHFCAGVLGKPLTHREATGAGEVKRHGEQYLHTLALYKQEFGEPPDTIWARGRARRYVSPLLIFGGGGVALFVVGAGVGNGPMIAAGVAALAVGAALATRHRDRRGPASCSAACGGASCGGADCGGD</sequence>
<feature type="transmembrane region" description="Helical" evidence="1">
    <location>
        <begin position="162"/>
        <end position="179"/>
    </location>
</feature>
<accession>A3VHF3</accession>
<dbReference type="STRING" id="314271.RB2654_08062"/>
<keyword evidence="1" id="KW-0472">Membrane</keyword>
<dbReference type="eggNOG" id="COG4278">
    <property type="taxonomic scope" value="Bacteria"/>
</dbReference>
<keyword evidence="3" id="KW-1185">Reference proteome</keyword>
<evidence type="ECO:0000313" key="2">
    <source>
        <dbReference type="EMBL" id="EAQ12144.1"/>
    </source>
</evidence>
<proteinExistence type="predicted"/>
<name>A3VHF3_9RHOB</name>
<reference evidence="2 3" key="1">
    <citation type="journal article" date="2010" name="J. Bacteriol.">
        <title>Genome sequences of Pelagibaca bermudensis HTCC2601T and Maritimibacter alkaliphilus HTCC2654T, the type strains of two marine Roseobacter genera.</title>
        <authorList>
            <person name="Thrash J.C."/>
            <person name="Cho J.C."/>
            <person name="Ferriera S."/>
            <person name="Johnson J."/>
            <person name="Vergin K.L."/>
            <person name="Giovannoni S.J."/>
        </authorList>
    </citation>
    <scope>NUCLEOTIDE SEQUENCE [LARGE SCALE GENOMIC DNA]</scope>
    <source>
        <strain evidence="2 3">HTCC2654</strain>
    </source>
</reference>
<organism evidence="2 3">
    <name type="scientific">Maritimibacter alkaliphilus HTCC2654</name>
    <dbReference type="NCBI Taxonomy" id="314271"/>
    <lineage>
        <taxon>Bacteria</taxon>
        <taxon>Pseudomonadati</taxon>
        <taxon>Pseudomonadota</taxon>
        <taxon>Alphaproteobacteria</taxon>
        <taxon>Rhodobacterales</taxon>
        <taxon>Roseobacteraceae</taxon>
        <taxon>Maritimibacter</taxon>
    </lineage>
</organism>
<dbReference type="HOGENOM" id="CLU_1331107_0_0_5"/>
<dbReference type="RefSeq" id="WP_008330403.1">
    <property type="nucleotide sequence ID" value="NZ_CH902578.1"/>
</dbReference>